<accession>A0A0D1LVJ2</accession>
<proteinExistence type="predicted"/>
<dbReference type="Proteomes" id="UP000032287">
    <property type="component" value="Unassembled WGS sequence"/>
</dbReference>
<feature type="transmembrane region" description="Helical" evidence="1">
    <location>
        <begin position="120"/>
        <end position="137"/>
    </location>
</feature>
<protein>
    <submittedName>
        <fullName evidence="2">Uncharacterized protein</fullName>
    </submittedName>
</protein>
<evidence type="ECO:0000313" key="3">
    <source>
        <dbReference type="Proteomes" id="UP000032287"/>
    </source>
</evidence>
<dbReference type="PATRIC" id="fig|137591.25.peg.2123"/>
<keyword evidence="1" id="KW-1133">Transmembrane helix</keyword>
<sequence>MFTYQENKVGLNKWGGLTLLALLVGQFWINTSQMRATMGDDGVLREHQPMLIGLELLMYVLTTLLLGVVLWGAVTLVRPQRKLKFSGVLLCNQLVWLPFGIESLVLLVMRQHERVTSVETGLSLLAIGLFGWLMWRLKILQTWWQLAIIAIIMAIIAFTPNILSCA</sequence>
<feature type="transmembrane region" description="Helical" evidence="1">
    <location>
        <begin position="12"/>
        <end position="29"/>
    </location>
</feature>
<dbReference type="RefSeq" id="WP_043708000.1">
    <property type="nucleotide sequence ID" value="NZ_CP116385.1"/>
</dbReference>
<evidence type="ECO:0000313" key="2">
    <source>
        <dbReference type="EMBL" id="KIU19129.1"/>
    </source>
</evidence>
<feature type="transmembrane region" description="Helical" evidence="1">
    <location>
        <begin position="85"/>
        <end position="108"/>
    </location>
</feature>
<keyword evidence="1" id="KW-0472">Membrane</keyword>
<feature type="transmembrane region" description="Helical" evidence="1">
    <location>
        <begin position="50"/>
        <end position="73"/>
    </location>
</feature>
<organism evidence="2 3">
    <name type="scientific">Weissella cibaria</name>
    <dbReference type="NCBI Taxonomy" id="137591"/>
    <lineage>
        <taxon>Bacteria</taxon>
        <taxon>Bacillati</taxon>
        <taxon>Bacillota</taxon>
        <taxon>Bacilli</taxon>
        <taxon>Lactobacillales</taxon>
        <taxon>Lactobacillaceae</taxon>
        <taxon>Weissella</taxon>
    </lineage>
</organism>
<keyword evidence="3" id="KW-1185">Reference proteome</keyword>
<feature type="transmembrane region" description="Helical" evidence="1">
    <location>
        <begin position="143"/>
        <end position="163"/>
    </location>
</feature>
<gene>
    <name evidence="2" type="ORF">QX99_02160</name>
</gene>
<name>A0A0D1LVJ2_9LACO</name>
<evidence type="ECO:0000256" key="1">
    <source>
        <dbReference type="SAM" id="Phobius"/>
    </source>
</evidence>
<keyword evidence="1" id="KW-0812">Transmembrane</keyword>
<comment type="caution">
    <text evidence="2">The sequence shown here is derived from an EMBL/GenBank/DDBJ whole genome shotgun (WGS) entry which is preliminary data.</text>
</comment>
<dbReference type="AlphaFoldDB" id="A0A0D1LVJ2"/>
<dbReference type="EMBL" id="JWHU01000042">
    <property type="protein sequence ID" value="KIU19129.1"/>
    <property type="molecule type" value="Genomic_DNA"/>
</dbReference>
<reference evidence="2 3" key="1">
    <citation type="journal article" date="2015" name="Microbiology (Mosc.)">
        <title>Genomics of the Weissella cibaria species with an examination of its metabolic traits.</title>
        <authorList>
            <person name="Lynch K.M."/>
            <person name="Lucid A."/>
            <person name="Arendt E.K."/>
            <person name="Sleator R.D."/>
            <person name="Lucey B."/>
            <person name="Coffey A."/>
        </authorList>
    </citation>
    <scope>NUCLEOTIDE SEQUENCE [LARGE SCALE GENOMIC DNA]</scope>
    <source>
        <strain evidence="2 3">MG1</strain>
    </source>
</reference>